<dbReference type="RefSeq" id="WP_188425571.1">
    <property type="nucleotide sequence ID" value="NZ_BMCH01000002.1"/>
</dbReference>
<dbReference type="EMBL" id="BMCH01000002">
    <property type="protein sequence ID" value="GGC25531.1"/>
    <property type="molecule type" value="Genomic_DNA"/>
</dbReference>
<evidence type="ECO:0000256" key="2">
    <source>
        <dbReference type="ARBA" id="ARBA00023015"/>
    </source>
</evidence>
<dbReference type="InterPro" id="IPR036390">
    <property type="entry name" value="WH_DNA-bd_sf"/>
</dbReference>
<dbReference type="Proteomes" id="UP000637769">
    <property type="component" value="Unassembled WGS sequence"/>
</dbReference>
<dbReference type="Gene3D" id="3.40.190.290">
    <property type="match status" value="1"/>
</dbReference>
<evidence type="ECO:0000256" key="1">
    <source>
        <dbReference type="ARBA" id="ARBA00009437"/>
    </source>
</evidence>
<comment type="caution">
    <text evidence="6">The sequence shown here is derived from an EMBL/GenBank/DDBJ whole genome shotgun (WGS) entry which is preliminary data.</text>
</comment>
<evidence type="ECO:0000259" key="5">
    <source>
        <dbReference type="PROSITE" id="PS50931"/>
    </source>
</evidence>
<dbReference type="InterPro" id="IPR058163">
    <property type="entry name" value="LysR-type_TF_proteobact-type"/>
</dbReference>
<proteinExistence type="inferred from homology"/>
<dbReference type="Pfam" id="PF00126">
    <property type="entry name" value="HTH_1"/>
    <property type="match status" value="1"/>
</dbReference>
<dbReference type="SUPFAM" id="SSF53850">
    <property type="entry name" value="Periplasmic binding protein-like II"/>
    <property type="match status" value="1"/>
</dbReference>
<dbReference type="PANTHER" id="PTHR30537">
    <property type="entry name" value="HTH-TYPE TRANSCRIPTIONAL REGULATOR"/>
    <property type="match status" value="1"/>
</dbReference>
<dbReference type="InterPro" id="IPR005119">
    <property type="entry name" value="LysR_subst-bd"/>
</dbReference>
<keyword evidence="2" id="KW-0805">Transcription regulation</keyword>
<feature type="domain" description="HTH lysR-type" evidence="5">
    <location>
        <begin position="5"/>
        <end position="62"/>
    </location>
</feature>
<organism evidence="6 7">
    <name type="scientific">Asaia siamensis</name>
    <dbReference type="NCBI Taxonomy" id="110479"/>
    <lineage>
        <taxon>Bacteria</taxon>
        <taxon>Pseudomonadati</taxon>
        <taxon>Pseudomonadota</taxon>
        <taxon>Alphaproteobacteria</taxon>
        <taxon>Acetobacterales</taxon>
        <taxon>Acetobacteraceae</taxon>
        <taxon>Asaia</taxon>
    </lineage>
</organism>
<dbReference type="Gene3D" id="1.10.10.10">
    <property type="entry name" value="Winged helix-like DNA-binding domain superfamily/Winged helix DNA-binding domain"/>
    <property type="match status" value="1"/>
</dbReference>
<dbReference type="PANTHER" id="PTHR30537:SF5">
    <property type="entry name" value="HTH-TYPE TRANSCRIPTIONAL ACTIVATOR TTDR-RELATED"/>
    <property type="match status" value="1"/>
</dbReference>
<evidence type="ECO:0000256" key="3">
    <source>
        <dbReference type="ARBA" id="ARBA00023125"/>
    </source>
</evidence>
<keyword evidence="3" id="KW-0238">DNA-binding</keyword>
<gene>
    <name evidence="6" type="ORF">GCM10007207_08680</name>
</gene>
<keyword evidence="4" id="KW-0804">Transcription</keyword>
<dbReference type="Pfam" id="PF03466">
    <property type="entry name" value="LysR_substrate"/>
    <property type="match status" value="1"/>
</dbReference>
<reference evidence="7" key="1">
    <citation type="journal article" date="2019" name="Int. J. Syst. Evol. Microbiol.">
        <title>The Global Catalogue of Microorganisms (GCM) 10K type strain sequencing project: providing services to taxonomists for standard genome sequencing and annotation.</title>
        <authorList>
            <consortium name="The Broad Institute Genomics Platform"/>
            <consortium name="The Broad Institute Genome Sequencing Center for Infectious Disease"/>
            <person name="Wu L."/>
            <person name="Ma J."/>
        </authorList>
    </citation>
    <scope>NUCLEOTIDE SEQUENCE [LARGE SCALE GENOMIC DNA]</scope>
    <source>
        <strain evidence="7">CCM 7132</strain>
    </source>
</reference>
<accession>A0ABQ1LJV2</accession>
<evidence type="ECO:0000313" key="6">
    <source>
        <dbReference type="EMBL" id="GGC25531.1"/>
    </source>
</evidence>
<protein>
    <submittedName>
        <fullName evidence="6">LysR family transcriptional regulator</fullName>
    </submittedName>
</protein>
<sequence>MRKKINFNAMVYFISVVDAGSVSAAARSLGVSKSVISKSISDLEAALQTSLLVRTSKQILPTRAGEVFYKRCNVGLGAIEKAYLDAQYHGSSPQGELRVLANAAYGRYVVFPVVQAFAARYPACRVNFTLADDVSDLKMTWFDVAIRTRAFGSNALHVRRIGSFKRQIMIGRDHADRFGPIDTLDCLRKLPFIDYVNHIDEAGWTFTNGVTERHMQFNACLALGPINLVLESVMAGQGFSVLPSFLYDHPDLQPRLKRVLPEWSAETGSILAYTYPTRQRSAAVRLFVDWVACAAQGLPFPA</sequence>
<dbReference type="PROSITE" id="PS50931">
    <property type="entry name" value="HTH_LYSR"/>
    <property type="match status" value="1"/>
</dbReference>
<evidence type="ECO:0000313" key="7">
    <source>
        <dbReference type="Proteomes" id="UP000637769"/>
    </source>
</evidence>
<dbReference type="InterPro" id="IPR036388">
    <property type="entry name" value="WH-like_DNA-bd_sf"/>
</dbReference>
<name>A0ABQ1LJV2_9PROT</name>
<keyword evidence="7" id="KW-1185">Reference proteome</keyword>
<dbReference type="InterPro" id="IPR000847">
    <property type="entry name" value="LysR_HTH_N"/>
</dbReference>
<comment type="similarity">
    <text evidence="1">Belongs to the LysR transcriptional regulatory family.</text>
</comment>
<evidence type="ECO:0000256" key="4">
    <source>
        <dbReference type="ARBA" id="ARBA00023163"/>
    </source>
</evidence>
<dbReference type="SUPFAM" id="SSF46785">
    <property type="entry name" value="Winged helix' DNA-binding domain"/>
    <property type="match status" value="1"/>
</dbReference>